<dbReference type="SUPFAM" id="SSF57701">
    <property type="entry name" value="Zn2/Cys6 DNA-binding domain"/>
    <property type="match status" value="1"/>
</dbReference>
<feature type="region of interest" description="Disordered" evidence="8">
    <location>
        <begin position="107"/>
        <end position="146"/>
    </location>
</feature>
<keyword evidence="3" id="KW-0862">Zinc</keyword>
<dbReference type="Gene3D" id="4.10.240.10">
    <property type="entry name" value="Zn(2)-C6 fungal-type DNA-binding domain"/>
    <property type="match status" value="1"/>
</dbReference>
<comment type="caution">
    <text evidence="10">The sequence shown here is derived from an EMBL/GenBank/DDBJ whole genome shotgun (WGS) entry which is preliminary data.</text>
</comment>
<dbReference type="CDD" id="cd00067">
    <property type="entry name" value="GAL4"/>
    <property type="match status" value="1"/>
</dbReference>
<sequence>MNPYQGFNRPPVDILPAPSGSVPSVAPNDDSPRRKRTRAKRSCDMCRKKKSKCDAEVNRPCTNCKNWKTECVFLVEQKKRGPSTGYVEMLETRLKRMESLIENLAKANGAPDEPSNDEPSIHSSDEITPPPSTDEASSTSIGDPGEAFVDRMESISESPQPDSPDHSIKVEAQMKGLQIQDYGSVCYMGSSSGIGLIDRHFLKGKKMRLPGEKLTFVQKVNDDEAENIIVKTEVYTPEDLQGYTQSTTSSLTVQDDDENLLYDKTLTDRLVDLFFENIYIHAPFINKAQFLHVYHNPECSGSRDEYLLAAICSIGARFLPEDIVYATPRQDGNGFDIVRRKSPDIVKFFEHKANTLVDIAFKRSRISTLQTLLLITMYFEHSHDPEETSARWFIAGVAIRMAQDLGLHLSPTRWNIPKYEIELRRRLWYATYLMDRWVSAELGRPVTLLDHDFDVELPTEYELELPPSLCGAQSSSEATLESDDHNANRKPKFKGFIHMIRLTQILGQVLQNLHTPRARAVGRRNESLVRFLDGALVRWKLNLSPELEFNTSVPACSTRGYIQMCYNLVLLLLHRPASTDRIEKSDTAFQSLTICTNAAHNILSIAENLKPEDFTQSPWSITMYTIVQASLIFLHLSKGDNIQLKQCGFNSLLRCVRLFKRTEFRCSAPDKLVNFLFSLVAMALDRNEVVTHLLTAQEDDEIARSFAAEVDEMNIIPTVGLSDLNIGREKVKRAASVTQHGQSKRPRAKDWNANLLMDMLDASETADSHPIDPTNDFNQSLQMPILQPQQQLSPASRGYNQSTVAMTPNESQLLCGTELDTSDSYALMEGLLSINSPTPRTQSPSNPTATYNSDANNVQIQLPNFAYMSELHAPEPDSEQPQDIIQQLFQNPRVQGANGDDSNDPSLSLLNSEIAIWEAPSSMIWNDWDQYVTSLTSAQ</sequence>
<dbReference type="SMART" id="SM00066">
    <property type="entry name" value="GAL4"/>
    <property type="match status" value="1"/>
</dbReference>
<feature type="compositionally biased region" description="Low complexity" evidence="8">
    <location>
        <begin position="16"/>
        <end position="27"/>
    </location>
</feature>
<protein>
    <recommendedName>
        <fullName evidence="9">Zn(2)-C6 fungal-type domain-containing protein</fullName>
    </recommendedName>
</protein>
<keyword evidence="4" id="KW-0805">Transcription regulation</keyword>
<dbReference type="GeneID" id="75911034"/>
<evidence type="ECO:0000256" key="6">
    <source>
        <dbReference type="ARBA" id="ARBA00023163"/>
    </source>
</evidence>
<evidence type="ECO:0000313" key="11">
    <source>
        <dbReference type="Proteomes" id="UP001206595"/>
    </source>
</evidence>
<dbReference type="Pfam" id="PF04082">
    <property type="entry name" value="Fungal_trans"/>
    <property type="match status" value="1"/>
</dbReference>
<dbReference type="GO" id="GO:0008270">
    <property type="term" value="F:zinc ion binding"/>
    <property type="evidence" value="ECO:0007669"/>
    <property type="project" value="InterPro"/>
</dbReference>
<evidence type="ECO:0000256" key="8">
    <source>
        <dbReference type="SAM" id="MobiDB-lite"/>
    </source>
</evidence>
<reference evidence="10" key="1">
    <citation type="submission" date="2021-06" db="EMBL/GenBank/DDBJ databases">
        <authorList>
            <consortium name="DOE Joint Genome Institute"/>
            <person name="Mondo S.J."/>
            <person name="Amses K.R."/>
            <person name="Simmons D.R."/>
            <person name="Longcore J.E."/>
            <person name="Seto K."/>
            <person name="Alves G.H."/>
            <person name="Bonds A.E."/>
            <person name="Quandt C.A."/>
            <person name="Davis W.J."/>
            <person name="Chang Y."/>
            <person name="Letcher P.M."/>
            <person name="Powell M.J."/>
            <person name="Kuo A."/>
            <person name="Labutti K."/>
            <person name="Pangilinan J."/>
            <person name="Andreopoulos W."/>
            <person name="Tritt A."/>
            <person name="Riley R."/>
            <person name="Hundley H."/>
            <person name="Johnson J."/>
            <person name="Lipzen A."/>
            <person name="Barry K."/>
            <person name="Berbee M.L."/>
            <person name="Buchler N.E."/>
            <person name="Grigoriev I.V."/>
            <person name="Spatafora J.W."/>
            <person name="Stajich J.E."/>
            <person name="James T.Y."/>
        </authorList>
    </citation>
    <scope>NUCLEOTIDE SEQUENCE</scope>
    <source>
        <strain evidence="10">AG</strain>
    </source>
</reference>
<dbReference type="GO" id="GO:0003677">
    <property type="term" value="F:DNA binding"/>
    <property type="evidence" value="ECO:0007669"/>
    <property type="project" value="UniProtKB-KW"/>
</dbReference>
<keyword evidence="5" id="KW-0238">DNA-binding</keyword>
<dbReference type="AlphaFoldDB" id="A0AAD5EI03"/>
<dbReference type="InterPro" id="IPR036864">
    <property type="entry name" value="Zn2-C6_fun-type_DNA-bd_sf"/>
</dbReference>
<keyword evidence="6" id="KW-0804">Transcription</keyword>
<dbReference type="InterPro" id="IPR007219">
    <property type="entry name" value="XnlR_reg_dom"/>
</dbReference>
<accession>A0AAD5EI03</accession>
<dbReference type="PANTHER" id="PTHR31313">
    <property type="entry name" value="TY1 ENHANCER ACTIVATOR"/>
    <property type="match status" value="1"/>
</dbReference>
<evidence type="ECO:0000256" key="1">
    <source>
        <dbReference type="ARBA" id="ARBA00004123"/>
    </source>
</evidence>
<name>A0AAD5EI03_UMBRA</name>
<evidence type="ECO:0000256" key="4">
    <source>
        <dbReference type="ARBA" id="ARBA00023015"/>
    </source>
</evidence>
<feature type="region of interest" description="Disordered" evidence="8">
    <location>
        <begin position="834"/>
        <end position="853"/>
    </location>
</feature>
<feature type="region of interest" description="Disordered" evidence="8">
    <location>
        <begin position="1"/>
        <end position="41"/>
    </location>
</feature>
<keyword evidence="2" id="KW-0479">Metal-binding</keyword>
<dbReference type="EMBL" id="MU620894">
    <property type="protein sequence ID" value="KAI8584048.1"/>
    <property type="molecule type" value="Genomic_DNA"/>
</dbReference>
<evidence type="ECO:0000259" key="9">
    <source>
        <dbReference type="PROSITE" id="PS50048"/>
    </source>
</evidence>
<comment type="subcellular location">
    <subcellularLocation>
        <location evidence="1">Nucleus</location>
    </subcellularLocation>
</comment>
<keyword evidence="7" id="KW-0539">Nucleus</keyword>
<dbReference type="PROSITE" id="PS00463">
    <property type="entry name" value="ZN2_CY6_FUNGAL_1"/>
    <property type="match status" value="1"/>
</dbReference>
<gene>
    <name evidence="10" type="ORF">K450DRAFT_221239</name>
</gene>
<evidence type="ECO:0000256" key="3">
    <source>
        <dbReference type="ARBA" id="ARBA00022833"/>
    </source>
</evidence>
<evidence type="ECO:0000313" key="10">
    <source>
        <dbReference type="EMBL" id="KAI8584048.1"/>
    </source>
</evidence>
<dbReference type="GO" id="GO:0000981">
    <property type="term" value="F:DNA-binding transcription factor activity, RNA polymerase II-specific"/>
    <property type="evidence" value="ECO:0007669"/>
    <property type="project" value="InterPro"/>
</dbReference>
<dbReference type="CDD" id="cd12148">
    <property type="entry name" value="fungal_TF_MHR"/>
    <property type="match status" value="1"/>
</dbReference>
<dbReference type="GO" id="GO:0006351">
    <property type="term" value="P:DNA-templated transcription"/>
    <property type="evidence" value="ECO:0007669"/>
    <property type="project" value="InterPro"/>
</dbReference>
<evidence type="ECO:0000256" key="7">
    <source>
        <dbReference type="ARBA" id="ARBA00023242"/>
    </source>
</evidence>
<dbReference type="PANTHER" id="PTHR31313:SF81">
    <property type="entry name" value="TY1 ENHANCER ACTIVATOR"/>
    <property type="match status" value="1"/>
</dbReference>
<dbReference type="Proteomes" id="UP001206595">
    <property type="component" value="Unassembled WGS sequence"/>
</dbReference>
<keyword evidence="11" id="KW-1185">Reference proteome</keyword>
<organism evidence="10 11">
    <name type="scientific">Umbelopsis ramanniana AG</name>
    <dbReference type="NCBI Taxonomy" id="1314678"/>
    <lineage>
        <taxon>Eukaryota</taxon>
        <taxon>Fungi</taxon>
        <taxon>Fungi incertae sedis</taxon>
        <taxon>Mucoromycota</taxon>
        <taxon>Mucoromycotina</taxon>
        <taxon>Umbelopsidomycetes</taxon>
        <taxon>Umbelopsidales</taxon>
        <taxon>Umbelopsidaceae</taxon>
        <taxon>Umbelopsis</taxon>
    </lineage>
</organism>
<dbReference type="InterPro" id="IPR051615">
    <property type="entry name" value="Transcr_Regulatory_Elem"/>
</dbReference>
<feature type="domain" description="Zn(2)-C6 fungal-type" evidence="9">
    <location>
        <begin position="42"/>
        <end position="73"/>
    </location>
</feature>
<proteinExistence type="predicted"/>
<dbReference type="SMART" id="SM00906">
    <property type="entry name" value="Fungal_trans"/>
    <property type="match status" value="1"/>
</dbReference>
<dbReference type="Pfam" id="PF00172">
    <property type="entry name" value="Zn_clus"/>
    <property type="match status" value="1"/>
</dbReference>
<dbReference type="RefSeq" id="XP_051449052.1">
    <property type="nucleotide sequence ID" value="XM_051585686.1"/>
</dbReference>
<dbReference type="GO" id="GO:0005634">
    <property type="term" value="C:nucleus"/>
    <property type="evidence" value="ECO:0007669"/>
    <property type="project" value="UniProtKB-SubCell"/>
</dbReference>
<evidence type="ECO:0000256" key="2">
    <source>
        <dbReference type="ARBA" id="ARBA00022723"/>
    </source>
</evidence>
<dbReference type="InterPro" id="IPR001138">
    <property type="entry name" value="Zn2Cys6_DnaBD"/>
</dbReference>
<evidence type="ECO:0000256" key="5">
    <source>
        <dbReference type="ARBA" id="ARBA00023125"/>
    </source>
</evidence>
<reference evidence="10" key="2">
    <citation type="journal article" date="2022" name="Proc. Natl. Acad. Sci. U.S.A.">
        <title>Diploid-dominant life cycles characterize the early evolution of Fungi.</title>
        <authorList>
            <person name="Amses K.R."/>
            <person name="Simmons D.R."/>
            <person name="Longcore J.E."/>
            <person name="Mondo S.J."/>
            <person name="Seto K."/>
            <person name="Jeronimo G.H."/>
            <person name="Bonds A.E."/>
            <person name="Quandt C.A."/>
            <person name="Davis W.J."/>
            <person name="Chang Y."/>
            <person name="Federici B.A."/>
            <person name="Kuo A."/>
            <person name="LaButti K."/>
            <person name="Pangilinan J."/>
            <person name="Andreopoulos W."/>
            <person name="Tritt A."/>
            <person name="Riley R."/>
            <person name="Hundley H."/>
            <person name="Johnson J."/>
            <person name="Lipzen A."/>
            <person name="Barry K."/>
            <person name="Lang B.F."/>
            <person name="Cuomo C.A."/>
            <person name="Buchler N.E."/>
            <person name="Grigoriev I.V."/>
            <person name="Spatafora J.W."/>
            <person name="Stajich J.E."/>
            <person name="James T.Y."/>
        </authorList>
    </citation>
    <scope>NUCLEOTIDE SEQUENCE</scope>
    <source>
        <strain evidence="10">AG</strain>
    </source>
</reference>
<dbReference type="PROSITE" id="PS50048">
    <property type="entry name" value="ZN2_CY6_FUNGAL_2"/>
    <property type="match status" value="1"/>
</dbReference>